<proteinExistence type="predicted"/>
<evidence type="ECO:0008006" key="4">
    <source>
        <dbReference type="Google" id="ProtNLM"/>
    </source>
</evidence>
<keyword evidence="3" id="KW-1185">Reference proteome</keyword>
<gene>
    <name evidence="2" type="ORF">GALMADRAFT_215403</name>
</gene>
<protein>
    <recommendedName>
        <fullName evidence="4">Autophagy-related protein 17</fullName>
    </recommendedName>
</protein>
<dbReference type="Proteomes" id="UP000027222">
    <property type="component" value="Unassembled WGS sequence"/>
</dbReference>
<feature type="coiled-coil region" evidence="1">
    <location>
        <begin position="191"/>
        <end position="218"/>
    </location>
</feature>
<dbReference type="AlphaFoldDB" id="A0A067SDY3"/>
<dbReference type="EMBL" id="KL142404">
    <property type="protein sequence ID" value="KDR69121.1"/>
    <property type="molecule type" value="Genomic_DNA"/>
</dbReference>
<dbReference type="OrthoDB" id="3046926at2759"/>
<evidence type="ECO:0000313" key="3">
    <source>
        <dbReference type="Proteomes" id="UP000027222"/>
    </source>
</evidence>
<name>A0A067SDY3_GALM3</name>
<keyword evidence="1" id="KW-0175">Coiled coil</keyword>
<evidence type="ECO:0000256" key="1">
    <source>
        <dbReference type="SAM" id="Coils"/>
    </source>
</evidence>
<reference evidence="3" key="1">
    <citation type="journal article" date="2014" name="Proc. Natl. Acad. Sci. U.S.A.">
        <title>Extensive sampling of basidiomycete genomes demonstrates inadequacy of the white-rot/brown-rot paradigm for wood decay fungi.</title>
        <authorList>
            <person name="Riley R."/>
            <person name="Salamov A.A."/>
            <person name="Brown D.W."/>
            <person name="Nagy L.G."/>
            <person name="Floudas D."/>
            <person name="Held B.W."/>
            <person name="Levasseur A."/>
            <person name="Lombard V."/>
            <person name="Morin E."/>
            <person name="Otillar R."/>
            <person name="Lindquist E.A."/>
            <person name="Sun H."/>
            <person name="LaButti K.M."/>
            <person name="Schmutz J."/>
            <person name="Jabbour D."/>
            <person name="Luo H."/>
            <person name="Baker S.E."/>
            <person name="Pisabarro A.G."/>
            <person name="Walton J.D."/>
            <person name="Blanchette R.A."/>
            <person name="Henrissat B."/>
            <person name="Martin F."/>
            <person name="Cullen D."/>
            <person name="Hibbett D.S."/>
            <person name="Grigoriev I.V."/>
        </authorList>
    </citation>
    <scope>NUCLEOTIDE SEQUENCE [LARGE SCALE GENOMIC DNA]</scope>
    <source>
        <strain evidence="3">CBS 339.88</strain>
    </source>
</reference>
<organism evidence="2 3">
    <name type="scientific">Galerina marginata (strain CBS 339.88)</name>
    <dbReference type="NCBI Taxonomy" id="685588"/>
    <lineage>
        <taxon>Eukaryota</taxon>
        <taxon>Fungi</taxon>
        <taxon>Dikarya</taxon>
        <taxon>Basidiomycota</taxon>
        <taxon>Agaricomycotina</taxon>
        <taxon>Agaricomycetes</taxon>
        <taxon>Agaricomycetidae</taxon>
        <taxon>Agaricales</taxon>
        <taxon>Agaricineae</taxon>
        <taxon>Strophariaceae</taxon>
        <taxon>Galerina</taxon>
    </lineage>
</organism>
<dbReference type="HOGENOM" id="CLU_050714_0_0_1"/>
<accession>A0A067SDY3</accession>
<sequence length="359" mass="41252">MSAVVQLLQDVQISREPPSKDRLTSAHRTFRNALEADNSLRSRVGQDLKELAHDIAKVETSFMAIHELMKAFDNRRMTANGEEFDPRWGQLRLIYVNTLSESKASTKELHDQIRELVNVFLPIVRSDDSEVVKAAVKMRRLEDYIANLEAFHEPAVQRGNQFLSLREEVSRFRGNLNDALPKIDNKMKTQIETLKSDIKFLENGMYELKNQFEKYECENHMLKDFAPNFTRSYESNCNGFVDRLRAVGNTGLTSPLAERERDHLRLLEDLAHVEKNETDMANIITILAEHDSWFSDISEKLSGIEGIWRMLVNDTSFLCYGLKPMEAEDDDTLYNLRANSLRPVYEALESALAAYLSAI</sequence>
<evidence type="ECO:0000313" key="2">
    <source>
        <dbReference type="EMBL" id="KDR69121.1"/>
    </source>
</evidence>